<reference evidence="3 4" key="1">
    <citation type="submission" date="2019-05" db="EMBL/GenBank/DDBJ databases">
        <title>Mikania micrantha, genome provides insights into the molecular mechanism of rapid growth.</title>
        <authorList>
            <person name="Liu B."/>
        </authorList>
    </citation>
    <scope>NUCLEOTIDE SEQUENCE [LARGE SCALE GENOMIC DNA]</scope>
    <source>
        <strain evidence="3">NLD-2019</strain>
        <tissue evidence="3">Leaf</tissue>
    </source>
</reference>
<gene>
    <name evidence="3" type="ORF">E3N88_35022</name>
</gene>
<dbReference type="Proteomes" id="UP000326396">
    <property type="component" value="Linkage Group LG7"/>
</dbReference>
<protein>
    <recommendedName>
        <fullName evidence="2">Putative plant transposon protein domain-containing protein</fullName>
    </recommendedName>
</protein>
<proteinExistence type="predicted"/>
<dbReference type="EMBL" id="SZYD01000017">
    <property type="protein sequence ID" value="KAD3067142.1"/>
    <property type="molecule type" value="Genomic_DNA"/>
</dbReference>
<dbReference type="OrthoDB" id="1815949at2759"/>
<dbReference type="InterPro" id="IPR046796">
    <property type="entry name" value="Transposase_32_dom"/>
</dbReference>
<name>A0A5N6M074_9ASTR</name>
<feature type="domain" description="Putative plant transposon protein" evidence="2">
    <location>
        <begin position="13"/>
        <end position="140"/>
    </location>
</feature>
<feature type="region of interest" description="Disordered" evidence="1">
    <location>
        <begin position="218"/>
        <end position="248"/>
    </location>
</feature>
<dbReference type="Pfam" id="PF20167">
    <property type="entry name" value="Transposase_32"/>
    <property type="match status" value="1"/>
</dbReference>
<evidence type="ECO:0000256" key="1">
    <source>
        <dbReference type="SAM" id="MobiDB-lite"/>
    </source>
</evidence>
<evidence type="ECO:0000313" key="3">
    <source>
        <dbReference type="EMBL" id="KAD3067142.1"/>
    </source>
</evidence>
<evidence type="ECO:0000313" key="4">
    <source>
        <dbReference type="Proteomes" id="UP000326396"/>
    </source>
</evidence>
<sequence>MVMSRENLNHVARFDSKPSNQYVYPSMEDLQSKPALYPTWSTMLQTFFEPGKWTTMRRNNLRIEAKLLLAIIHMKVVPRRGDKTMVRHPEVPVLYALMIGGPKISFRYLAMLNIWEAHNNKEKNMIPHCKLIQALIRWYGLINDDDQEYMRKYHTPFRLNTLNTLTWEYKSSERYHRLKDVATGRVWDVLKVNARPLQPGEHDTFDGEAMGVEVNMATSEEDEDNEGDDRPISSMIGKRRGEGSSRGQLDWIREIPRGVSMMGNWNKPFNEPDRLHGKNGHCMRELPLIKAKGMES</sequence>
<organism evidence="3 4">
    <name type="scientific">Mikania micrantha</name>
    <name type="common">bitter vine</name>
    <dbReference type="NCBI Taxonomy" id="192012"/>
    <lineage>
        <taxon>Eukaryota</taxon>
        <taxon>Viridiplantae</taxon>
        <taxon>Streptophyta</taxon>
        <taxon>Embryophyta</taxon>
        <taxon>Tracheophyta</taxon>
        <taxon>Spermatophyta</taxon>
        <taxon>Magnoliopsida</taxon>
        <taxon>eudicotyledons</taxon>
        <taxon>Gunneridae</taxon>
        <taxon>Pentapetalae</taxon>
        <taxon>asterids</taxon>
        <taxon>campanulids</taxon>
        <taxon>Asterales</taxon>
        <taxon>Asteraceae</taxon>
        <taxon>Asteroideae</taxon>
        <taxon>Heliantheae alliance</taxon>
        <taxon>Eupatorieae</taxon>
        <taxon>Mikania</taxon>
    </lineage>
</organism>
<comment type="caution">
    <text evidence="3">The sequence shown here is derived from an EMBL/GenBank/DDBJ whole genome shotgun (WGS) entry which is preliminary data.</text>
</comment>
<evidence type="ECO:0000259" key="2">
    <source>
        <dbReference type="Pfam" id="PF20167"/>
    </source>
</evidence>
<dbReference type="AlphaFoldDB" id="A0A5N6M074"/>
<accession>A0A5N6M074</accession>
<keyword evidence="4" id="KW-1185">Reference proteome</keyword>